<evidence type="ECO:0000313" key="2">
    <source>
        <dbReference type="Proteomes" id="UP000198211"/>
    </source>
</evidence>
<keyword evidence="2" id="KW-1185">Reference proteome</keyword>
<name>A0A225WE64_9STRA</name>
<gene>
    <name evidence="1" type="ORF">PHMEG_00010241</name>
</gene>
<organism evidence="1 2">
    <name type="scientific">Phytophthora megakarya</name>
    <dbReference type="NCBI Taxonomy" id="4795"/>
    <lineage>
        <taxon>Eukaryota</taxon>
        <taxon>Sar</taxon>
        <taxon>Stramenopiles</taxon>
        <taxon>Oomycota</taxon>
        <taxon>Peronosporomycetes</taxon>
        <taxon>Peronosporales</taxon>
        <taxon>Peronosporaceae</taxon>
        <taxon>Phytophthora</taxon>
    </lineage>
</organism>
<sequence>MTNEPEINYEVSGPITTMNIPRREWKIHPSLKTHDAWIRRTESVVPTATSYRKKCPYLVRLTNTTDHTVYCTAHLPILA</sequence>
<accession>A0A225WE64</accession>
<proteinExistence type="predicted"/>
<reference evidence="2" key="1">
    <citation type="submission" date="2017-03" db="EMBL/GenBank/DDBJ databases">
        <title>Phytopthora megakarya and P. palmivora, two closely related causual agents of cacao black pod achieved similar genome size and gene model numbers by different mechanisms.</title>
        <authorList>
            <person name="Ali S."/>
            <person name="Shao J."/>
            <person name="Larry D.J."/>
            <person name="Kronmiller B."/>
            <person name="Shen D."/>
            <person name="Strem M.D."/>
            <person name="Melnick R.L."/>
            <person name="Guiltinan M.J."/>
            <person name="Tyler B.M."/>
            <person name="Meinhardt L.W."/>
            <person name="Bailey B.A."/>
        </authorList>
    </citation>
    <scope>NUCLEOTIDE SEQUENCE [LARGE SCALE GENOMIC DNA]</scope>
    <source>
        <strain evidence="2">zdho120</strain>
    </source>
</reference>
<protein>
    <submittedName>
        <fullName evidence="1">Uncharacterized protein</fullName>
    </submittedName>
</protein>
<dbReference type="OrthoDB" id="128850at2759"/>
<dbReference type="EMBL" id="NBNE01001010">
    <property type="protein sequence ID" value="OWZ16021.1"/>
    <property type="molecule type" value="Genomic_DNA"/>
</dbReference>
<dbReference type="AlphaFoldDB" id="A0A225WE64"/>
<dbReference type="Proteomes" id="UP000198211">
    <property type="component" value="Unassembled WGS sequence"/>
</dbReference>
<comment type="caution">
    <text evidence="1">The sequence shown here is derived from an EMBL/GenBank/DDBJ whole genome shotgun (WGS) entry which is preliminary data.</text>
</comment>
<evidence type="ECO:0000313" key="1">
    <source>
        <dbReference type="EMBL" id="OWZ16021.1"/>
    </source>
</evidence>